<sequence length="187" mass="20737">MNSFNMTSSLKYPFCLLLTTLVLSMSYTHAHITTKNNDNDDLITTMCHETIAPSICETDIRSDPRRSKPDKKTVVLIIIDVTRSQFLEALTYTKNVTESAHDPGMIRALNKCIEIYNFVVDVSSRSAIAGIETGQPKYAYDAMKDAADEAAACLKAFPDNPPVPFVDRTRALKQTSAIAVKLVELVM</sequence>
<feature type="domain" description="Pectinesterase inhibitor" evidence="5">
    <location>
        <begin position="38"/>
        <end position="182"/>
    </location>
</feature>
<comment type="similarity">
    <text evidence="3">Belongs to the PMEI family.</text>
</comment>
<evidence type="ECO:0000256" key="4">
    <source>
        <dbReference type="SAM" id="SignalP"/>
    </source>
</evidence>
<dbReference type="Gene3D" id="1.20.140.40">
    <property type="entry name" value="Invertase/pectin methylesterase inhibitor family protein"/>
    <property type="match status" value="1"/>
</dbReference>
<dbReference type="Pfam" id="PF04043">
    <property type="entry name" value="PMEI"/>
    <property type="match status" value="1"/>
</dbReference>
<dbReference type="NCBIfam" id="TIGR01614">
    <property type="entry name" value="PME_inhib"/>
    <property type="match status" value="1"/>
</dbReference>
<comment type="caution">
    <text evidence="6">The sequence shown here is derived from an EMBL/GenBank/DDBJ whole genome shotgun (WGS) entry which is preliminary data.</text>
</comment>
<dbReference type="EMBL" id="JBDFQZ010000001">
    <property type="protein sequence ID" value="KAK9755974.1"/>
    <property type="molecule type" value="Genomic_DNA"/>
</dbReference>
<dbReference type="GO" id="GO:0004857">
    <property type="term" value="F:enzyme inhibitor activity"/>
    <property type="evidence" value="ECO:0007669"/>
    <property type="project" value="InterPro"/>
</dbReference>
<feature type="signal peptide" evidence="4">
    <location>
        <begin position="1"/>
        <end position="30"/>
    </location>
</feature>
<evidence type="ECO:0000313" key="6">
    <source>
        <dbReference type="EMBL" id="KAK9755974.1"/>
    </source>
</evidence>
<proteinExistence type="inferred from homology"/>
<name>A0AAW1NCI3_SAPOF</name>
<dbReference type="AlphaFoldDB" id="A0AAW1NCI3"/>
<evidence type="ECO:0000256" key="3">
    <source>
        <dbReference type="ARBA" id="ARBA00038471"/>
    </source>
</evidence>
<dbReference type="InterPro" id="IPR052421">
    <property type="entry name" value="PCW_Enzyme_Inhibitor"/>
</dbReference>
<evidence type="ECO:0000259" key="5">
    <source>
        <dbReference type="SMART" id="SM00856"/>
    </source>
</evidence>
<keyword evidence="2" id="KW-1015">Disulfide bond</keyword>
<dbReference type="SUPFAM" id="SSF101148">
    <property type="entry name" value="Plant invertase/pectin methylesterase inhibitor"/>
    <property type="match status" value="1"/>
</dbReference>
<evidence type="ECO:0000313" key="7">
    <source>
        <dbReference type="Proteomes" id="UP001443914"/>
    </source>
</evidence>
<dbReference type="InterPro" id="IPR006501">
    <property type="entry name" value="Pectinesterase_inhib_dom"/>
</dbReference>
<protein>
    <recommendedName>
        <fullName evidence="5">Pectinesterase inhibitor domain-containing protein</fullName>
    </recommendedName>
</protein>
<feature type="chain" id="PRO_5043957227" description="Pectinesterase inhibitor domain-containing protein" evidence="4">
    <location>
        <begin position="31"/>
        <end position="187"/>
    </location>
</feature>
<evidence type="ECO:0000256" key="1">
    <source>
        <dbReference type="ARBA" id="ARBA00022729"/>
    </source>
</evidence>
<keyword evidence="1 4" id="KW-0732">Signal</keyword>
<dbReference type="PANTHER" id="PTHR36710">
    <property type="entry name" value="PECTINESTERASE INHIBITOR-LIKE"/>
    <property type="match status" value="1"/>
</dbReference>
<gene>
    <name evidence="6" type="ORF">RND81_01G063900</name>
</gene>
<dbReference type="PANTHER" id="PTHR36710:SF18">
    <property type="entry name" value="PECTINESTERASE INHIBITOR 5-RELATED"/>
    <property type="match status" value="1"/>
</dbReference>
<dbReference type="Proteomes" id="UP001443914">
    <property type="component" value="Unassembled WGS sequence"/>
</dbReference>
<dbReference type="InterPro" id="IPR035513">
    <property type="entry name" value="Invertase/methylesterase_inhib"/>
</dbReference>
<dbReference type="SMART" id="SM00856">
    <property type="entry name" value="PMEI"/>
    <property type="match status" value="1"/>
</dbReference>
<evidence type="ECO:0000256" key="2">
    <source>
        <dbReference type="ARBA" id="ARBA00023157"/>
    </source>
</evidence>
<reference evidence="6" key="1">
    <citation type="submission" date="2024-03" db="EMBL/GenBank/DDBJ databases">
        <title>WGS assembly of Saponaria officinalis var. Norfolk2.</title>
        <authorList>
            <person name="Jenkins J."/>
            <person name="Shu S."/>
            <person name="Grimwood J."/>
            <person name="Barry K."/>
            <person name="Goodstein D."/>
            <person name="Schmutz J."/>
            <person name="Leebens-Mack J."/>
            <person name="Osbourn A."/>
        </authorList>
    </citation>
    <scope>NUCLEOTIDE SEQUENCE [LARGE SCALE GENOMIC DNA]</scope>
    <source>
        <strain evidence="6">JIC</strain>
    </source>
</reference>
<organism evidence="6 7">
    <name type="scientific">Saponaria officinalis</name>
    <name type="common">Common soapwort</name>
    <name type="synonym">Lychnis saponaria</name>
    <dbReference type="NCBI Taxonomy" id="3572"/>
    <lineage>
        <taxon>Eukaryota</taxon>
        <taxon>Viridiplantae</taxon>
        <taxon>Streptophyta</taxon>
        <taxon>Embryophyta</taxon>
        <taxon>Tracheophyta</taxon>
        <taxon>Spermatophyta</taxon>
        <taxon>Magnoliopsida</taxon>
        <taxon>eudicotyledons</taxon>
        <taxon>Gunneridae</taxon>
        <taxon>Pentapetalae</taxon>
        <taxon>Caryophyllales</taxon>
        <taxon>Caryophyllaceae</taxon>
        <taxon>Caryophylleae</taxon>
        <taxon>Saponaria</taxon>
    </lineage>
</organism>
<accession>A0AAW1NCI3</accession>
<keyword evidence="7" id="KW-1185">Reference proteome</keyword>